<feature type="compositionally biased region" description="Low complexity" evidence="2">
    <location>
        <begin position="858"/>
        <end position="868"/>
    </location>
</feature>
<feature type="compositionally biased region" description="Polar residues" evidence="2">
    <location>
        <begin position="308"/>
        <end position="320"/>
    </location>
</feature>
<feature type="region of interest" description="Disordered" evidence="2">
    <location>
        <begin position="1298"/>
        <end position="1355"/>
    </location>
</feature>
<organism evidence="3 4">
    <name type="scientific">Moraxella canis</name>
    <dbReference type="NCBI Taxonomy" id="90239"/>
    <lineage>
        <taxon>Bacteria</taxon>
        <taxon>Pseudomonadati</taxon>
        <taxon>Pseudomonadota</taxon>
        <taxon>Gammaproteobacteria</taxon>
        <taxon>Moraxellales</taxon>
        <taxon>Moraxellaceae</taxon>
        <taxon>Moraxella</taxon>
    </lineage>
</organism>
<evidence type="ECO:0000256" key="1">
    <source>
        <dbReference type="SAM" id="Coils"/>
    </source>
</evidence>
<feature type="region of interest" description="Disordered" evidence="2">
    <location>
        <begin position="826"/>
        <end position="869"/>
    </location>
</feature>
<feature type="coiled-coil region" evidence="1">
    <location>
        <begin position="691"/>
        <end position="745"/>
    </location>
</feature>
<reference evidence="3 4" key="1">
    <citation type="submission" date="2023-12" db="EMBL/GenBank/DDBJ databases">
        <title>Genome sequencing and assembly of bacterial species from a model synthetic community.</title>
        <authorList>
            <person name="Hogle S.L."/>
        </authorList>
    </citation>
    <scope>NUCLEOTIDE SEQUENCE [LARGE SCALE GENOMIC DNA]</scope>
    <source>
        <strain evidence="3 4">HAMBI_2792</strain>
    </source>
</reference>
<name>A0ABZ0WXR0_9GAMM</name>
<keyword evidence="4" id="KW-1185">Reference proteome</keyword>
<sequence>MANLSTDIVWLVKESITYTTKDKDGNRLTKTQDVLVPKLYLRSANIAAGTLTPDGRYSAVSARNIDMQLTGNLDSSGNVIAKDTAAITANNVNNTGTIYGNFVAIKANNDITNHGTMYANSAMGLDAKNRIINQSLTTTQTNTQGRSSSSRTDISQIATISVGTGLKDSTDENGKPLTTLNIQAGNHVLNQAANIQNDGGNTHISAQNGINITTLTTSNHISAAADPNNYFNYSQSTDAGSNISSYGDTVIATTGQGADITGKAANIRSGGVSAIIATGGVHFSEGRATSSTQSSSTHQESKWYGSKDITSTHESSSNTAVLSSIDGDEVYVVSSDSDIDLIGTNINADKQVSLKAEQGSVTLQSVIDSVYQNNTKTTQNFYKNTGNVDGFYQETLAQTGVRAGSVDIQGNSANLNGVSLQATHGPITVGNAHLATNDDGTLKLDDNGKPIVLSGDMQHLNLGTVDLTNETWQESSKSYRGLAKDLMKGVGVVAGASGIGNDITLAKSQSNRTTDHMQAVTKMNANQIYLGASEVTAAGTILDAGDDGFVRVLGDDVLFTTAKHSQSNTQTQTRQTITGEGMKLGKDHLQLGAAVYTDSTDTQSTQSTTHDGVTVRGNSAALLGNMNDGSLTTQATNFDLDRTSGTLLIGAKSTLLDGAINQSTHTQSNETNTTRLAASVHHVAVDTAVAAENLKEAVEGVNQARKELEQAKQEVAAGRLDPNAIKDYEINLAMATANVANAQIALGSKAATAASTAPTLGFSAKASASHTQNQSQQTQTHQDFAFTTISVANATLVGDEFTTKGLQADIGKLDIDHLNKLTLTHGTTKATSQSQSSTSTIDASISTTGSVSAGAGRQQSHSQSTSTTAHDTKLNLGELDGHANTTTLHGAAIIAQGGHYSTDTLNVVTSQNTRHKQSSSQGGSIGVGKNSVNLGYNQQTGQTQAITNNTPSGIIYVNTGKDTPSHSLTANHTNLTGGVIAAISEDEQGNQTNSQLNFTTNTLITQNLLATESSQNKGMGLGLGSSDNKPTSISISANNNGHQKETTALATVGQGATITDAITHNGQTQSTTDISQTDINTDALNTQKVIKDQKTGGLDVNTTIDTRVFTTAGRQEIKKEQEELDGNLEKIKDDIVGDFELGYDIASDVYKNILVLKKIEEVRSQLTPEEQEYFDQYLLEFQQNQDLLRLNAAPAAGVVAVGATELTALAAGAGVAACSATEVCSDAVEDGFKSTQKAAKEATNAIIDYTVGIFSSDSPKTGNDELDEVLEDATRSDDGNKGYEYPGTREELIEELQQIEGARHNPPRPDGGTTTILPDGTKIDTYPSRSSTGKPGWSVTKPGKIKPSIKGDTQR</sequence>
<keyword evidence="1" id="KW-0175">Coiled coil</keyword>
<proteinExistence type="predicted"/>
<feature type="compositionally biased region" description="Low complexity" evidence="2">
    <location>
        <begin position="826"/>
        <end position="850"/>
    </location>
</feature>
<protein>
    <submittedName>
        <fullName evidence="3">Hemagglutinin repeat-containing protein</fullName>
    </submittedName>
</protein>
<feature type="region of interest" description="Disordered" evidence="2">
    <location>
        <begin position="286"/>
        <end position="320"/>
    </location>
</feature>
<evidence type="ECO:0000313" key="4">
    <source>
        <dbReference type="Proteomes" id="UP001324384"/>
    </source>
</evidence>
<dbReference type="Proteomes" id="UP001324384">
    <property type="component" value="Chromosome"/>
</dbReference>
<evidence type="ECO:0000256" key="2">
    <source>
        <dbReference type="SAM" id="MobiDB-lite"/>
    </source>
</evidence>
<dbReference type="EMBL" id="CP139961">
    <property type="protein sequence ID" value="WQE04053.1"/>
    <property type="molecule type" value="Genomic_DNA"/>
</dbReference>
<dbReference type="RefSeq" id="WP_114799980.1">
    <property type="nucleotide sequence ID" value="NZ_CP139961.1"/>
</dbReference>
<evidence type="ECO:0000313" key="3">
    <source>
        <dbReference type="EMBL" id="WQE04053.1"/>
    </source>
</evidence>
<gene>
    <name evidence="3" type="ORF">U0021_00155</name>
</gene>
<accession>A0ABZ0WXR0</accession>